<dbReference type="CDD" id="cd00090">
    <property type="entry name" value="HTH_ARSR"/>
    <property type="match status" value="1"/>
</dbReference>
<dbReference type="Pfam" id="PF12840">
    <property type="entry name" value="HTH_20"/>
    <property type="match status" value="1"/>
</dbReference>
<dbReference type="AlphaFoldDB" id="A0A1I1C216"/>
<keyword evidence="3" id="KW-0804">Transcription</keyword>
<dbReference type="InterPro" id="IPR011991">
    <property type="entry name" value="ArsR-like_HTH"/>
</dbReference>
<evidence type="ECO:0000313" key="7">
    <source>
        <dbReference type="Proteomes" id="UP000243799"/>
    </source>
</evidence>
<proteinExistence type="predicted"/>
<dbReference type="SMART" id="SM00418">
    <property type="entry name" value="HTH_ARSR"/>
    <property type="match status" value="1"/>
</dbReference>
<dbReference type="STRING" id="490629.SAMN05216266_118105"/>
<feature type="region of interest" description="Disordered" evidence="4">
    <location>
        <begin position="1"/>
        <end position="21"/>
    </location>
</feature>
<evidence type="ECO:0000259" key="5">
    <source>
        <dbReference type="SMART" id="SM00418"/>
    </source>
</evidence>
<dbReference type="InterPro" id="IPR051081">
    <property type="entry name" value="HTH_MetalResp_TranReg"/>
</dbReference>
<dbReference type="SUPFAM" id="SSF46785">
    <property type="entry name" value="Winged helix' DNA-binding domain"/>
    <property type="match status" value="1"/>
</dbReference>
<reference evidence="7" key="1">
    <citation type="submission" date="2016-10" db="EMBL/GenBank/DDBJ databases">
        <authorList>
            <person name="Varghese N."/>
            <person name="Submissions S."/>
        </authorList>
    </citation>
    <scope>NUCLEOTIDE SEQUENCE [LARGE SCALE GENOMIC DNA]</scope>
    <source>
        <strain evidence="7">CGMCC 4.3568</strain>
    </source>
</reference>
<protein>
    <submittedName>
        <fullName evidence="6">Helix-turn-helix domain-containing protein</fullName>
    </submittedName>
</protein>
<dbReference type="EMBL" id="FOKG01000018">
    <property type="protein sequence ID" value="SFB54948.1"/>
    <property type="molecule type" value="Genomic_DNA"/>
</dbReference>
<dbReference type="InterPro" id="IPR036388">
    <property type="entry name" value="WH-like_DNA-bd_sf"/>
</dbReference>
<keyword evidence="2" id="KW-0238">DNA-binding</keyword>
<evidence type="ECO:0000313" key="6">
    <source>
        <dbReference type="EMBL" id="SFB54948.1"/>
    </source>
</evidence>
<dbReference type="Gene3D" id="1.10.10.10">
    <property type="entry name" value="Winged helix-like DNA-binding domain superfamily/Winged helix DNA-binding domain"/>
    <property type="match status" value="1"/>
</dbReference>
<evidence type="ECO:0000256" key="2">
    <source>
        <dbReference type="ARBA" id="ARBA00023125"/>
    </source>
</evidence>
<gene>
    <name evidence="6" type="ORF">SAMN05216266_118105</name>
</gene>
<dbReference type="PANTHER" id="PTHR33154:SF15">
    <property type="entry name" value="REGULATORY PROTEIN ARSR"/>
    <property type="match status" value="1"/>
</dbReference>
<evidence type="ECO:0000256" key="1">
    <source>
        <dbReference type="ARBA" id="ARBA00023015"/>
    </source>
</evidence>
<organism evidence="6 7">
    <name type="scientific">Amycolatopsis marina</name>
    <dbReference type="NCBI Taxonomy" id="490629"/>
    <lineage>
        <taxon>Bacteria</taxon>
        <taxon>Bacillati</taxon>
        <taxon>Actinomycetota</taxon>
        <taxon>Actinomycetes</taxon>
        <taxon>Pseudonocardiales</taxon>
        <taxon>Pseudonocardiaceae</taxon>
        <taxon>Amycolatopsis</taxon>
    </lineage>
</organism>
<dbReference type="PANTHER" id="PTHR33154">
    <property type="entry name" value="TRANSCRIPTIONAL REGULATOR, ARSR FAMILY"/>
    <property type="match status" value="1"/>
</dbReference>
<accession>A0A1I1C216</accession>
<dbReference type="InterPro" id="IPR036390">
    <property type="entry name" value="WH_DNA-bd_sf"/>
</dbReference>
<sequence length="203" mass="22910">MSDPGNIDGVQPGAQRSSTANLDARSLRALAHPLRVRLLDLLRADGPATASGLAQRVGESSGTTSWHLRQLAEHGLVEEDATRGTKRERWWKPTHESHSMRVADFVDDPELAGPLNVYLQSLIQQRFAVESQFVAELPQWLDRWKDKASFYDDRLFLSPAEALALTEEVQAVVERYRRIRRDGDDTVVTHWAAFPRATRPEES</sequence>
<evidence type="ECO:0000256" key="3">
    <source>
        <dbReference type="ARBA" id="ARBA00023163"/>
    </source>
</evidence>
<keyword evidence="7" id="KW-1185">Reference proteome</keyword>
<dbReference type="OrthoDB" id="7945987at2"/>
<feature type="domain" description="HTH arsR-type" evidence="5">
    <location>
        <begin position="25"/>
        <end position="120"/>
    </location>
</feature>
<dbReference type="GO" id="GO:0003700">
    <property type="term" value="F:DNA-binding transcription factor activity"/>
    <property type="evidence" value="ECO:0007669"/>
    <property type="project" value="InterPro"/>
</dbReference>
<dbReference type="RefSeq" id="WP_091676329.1">
    <property type="nucleotide sequence ID" value="NZ_FOKG01000018.1"/>
</dbReference>
<dbReference type="InterPro" id="IPR001845">
    <property type="entry name" value="HTH_ArsR_DNA-bd_dom"/>
</dbReference>
<keyword evidence="1" id="KW-0805">Transcription regulation</keyword>
<dbReference type="GO" id="GO:0003677">
    <property type="term" value="F:DNA binding"/>
    <property type="evidence" value="ECO:0007669"/>
    <property type="project" value="UniProtKB-KW"/>
</dbReference>
<dbReference type="Proteomes" id="UP000243799">
    <property type="component" value="Unassembled WGS sequence"/>
</dbReference>
<evidence type="ECO:0000256" key="4">
    <source>
        <dbReference type="SAM" id="MobiDB-lite"/>
    </source>
</evidence>
<name>A0A1I1C216_9PSEU</name>